<proteinExistence type="predicted"/>
<accession>A0ABV3AKH5</accession>
<keyword evidence="3" id="KW-1185">Reference proteome</keyword>
<feature type="transmembrane region" description="Helical" evidence="1">
    <location>
        <begin position="12"/>
        <end position="31"/>
    </location>
</feature>
<keyword evidence="1" id="KW-0812">Transmembrane</keyword>
<evidence type="ECO:0000313" key="3">
    <source>
        <dbReference type="Proteomes" id="UP001551011"/>
    </source>
</evidence>
<gene>
    <name evidence="2" type="ORF">AB0H04_37365</name>
</gene>
<reference evidence="2 3" key="1">
    <citation type="submission" date="2024-06" db="EMBL/GenBank/DDBJ databases">
        <title>The Natural Products Discovery Center: Release of the First 8490 Sequenced Strains for Exploring Actinobacteria Biosynthetic Diversity.</title>
        <authorList>
            <person name="Kalkreuter E."/>
            <person name="Kautsar S.A."/>
            <person name="Yang D."/>
            <person name="Bader C.D."/>
            <person name="Teijaro C.N."/>
            <person name="Fluegel L."/>
            <person name="Davis C.M."/>
            <person name="Simpson J.R."/>
            <person name="Lauterbach L."/>
            <person name="Steele A.D."/>
            <person name="Gui C."/>
            <person name="Meng S."/>
            <person name="Li G."/>
            <person name="Viehrig K."/>
            <person name="Ye F."/>
            <person name="Su P."/>
            <person name="Kiefer A.F."/>
            <person name="Nichols A."/>
            <person name="Cepeda A.J."/>
            <person name="Yan W."/>
            <person name="Fan B."/>
            <person name="Jiang Y."/>
            <person name="Adhikari A."/>
            <person name="Zheng C.-J."/>
            <person name="Schuster L."/>
            <person name="Cowan T.M."/>
            <person name="Smanski M.J."/>
            <person name="Chevrette M.G."/>
            <person name="De Carvalho L.P.S."/>
            <person name="Shen B."/>
        </authorList>
    </citation>
    <scope>NUCLEOTIDE SEQUENCE [LARGE SCALE GENOMIC DNA]</scope>
    <source>
        <strain evidence="2 3">NPDC020594</strain>
    </source>
</reference>
<keyword evidence="1" id="KW-0472">Membrane</keyword>
<dbReference type="EMBL" id="JBFAEG010000036">
    <property type="protein sequence ID" value="MEU5712446.1"/>
    <property type="molecule type" value="Genomic_DNA"/>
</dbReference>
<organism evidence="2 3">
    <name type="scientific">Streptomyces flaveolus</name>
    <dbReference type="NCBI Taxonomy" id="67297"/>
    <lineage>
        <taxon>Bacteria</taxon>
        <taxon>Bacillati</taxon>
        <taxon>Actinomycetota</taxon>
        <taxon>Actinomycetes</taxon>
        <taxon>Kitasatosporales</taxon>
        <taxon>Streptomycetaceae</taxon>
        <taxon>Streptomyces</taxon>
    </lineage>
</organism>
<name>A0ABV3AKH5_9ACTN</name>
<sequence length="123" mass="13154">MSETVARCLTGLAGIATAAAFVIEVPLYFLYSGPPPDSNVLARLLIGIQARDSSPSNAPARSSGHASVWRWTSGGRPLQPFACHWNSSSSPTALRARWSAYLSPRIVLRLCAARRRAGSTTDV</sequence>
<comment type="caution">
    <text evidence="2">The sequence shown here is derived from an EMBL/GenBank/DDBJ whole genome shotgun (WGS) entry which is preliminary data.</text>
</comment>
<keyword evidence="1" id="KW-1133">Transmembrane helix</keyword>
<dbReference type="Proteomes" id="UP001551011">
    <property type="component" value="Unassembled WGS sequence"/>
</dbReference>
<protein>
    <submittedName>
        <fullName evidence="2">Uncharacterized protein</fullName>
    </submittedName>
</protein>
<dbReference type="RefSeq" id="WP_078972672.1">
    <property type="nucleotide sequence ID" value="NZ_JBEXDP010000103.1"/>
</dbReference>
<evidence type="ECO:0000313" key="2">
    <source>
        <dbReference type="EMBL" id="MEU5712446.1"/>
    </source>
</evidence>
<evidence type="ECO:0000256" key="1">
    <source>
        <dbReference type="SAM" id="Phobius"/>
    </source>
</evidence>